<proteinExistence type="predicted"/>
<accession>A0A8J5HSG5</accession>
<dbReference type="OrthoDB" id="692230at2759"/>
<dbReference type="Pfam" id="PF25042">
    <property type="entry name" value="DUF7787"/>
    <property type="match status" value="1"/>
</dbReference>
<evidence type="ECO:0000256" key="1">
    <source>
        <dbReference type="SAM" id="MobiDB-lite"/>
    </source>
</evidence>
<evidence type="ECO:0000313" key="4">
    <source>
        <dbReference type="Proteomes" id="UP000734854"/>
    </source>
</evidence>
<organism evidence="3 4">
    <name type="scientific">Zingiber officinale</name>
    <name type="common">Ginger</name>
    <name type="synonym">Amomum zingiber</name>
    <dbReference type="NCBI Taxonomy" id="94328"/>
    <lineage>
        <taxon>Eukaryota</taxon>
        <taxon>Viridiplantae</taxon>
        <taxon>Streptophyta</taxon>
        <taxon>Embryophyta</taxon>
        <taxon>Tracheophyta</taxon>
        <taxon>Spermatophyta</taxon>
        <taxon>Magnoliopsida</taxon>
        <taxon>Liliopsida</taxon>
        <taxon>Zingiberales</taxon>
        <taxon>Zingiberaceae</taxon>
        <taxon>Zingiber</taxon>
    </lineage>
</organism>
<dbReference type="EMBL" id="JACMSC010000004">
    <property type="protein sequence ID" value="KAG6526254.1"/>
    <property type="molecule type" value="Genomic_DNA"/>
</dbReference>
<evidence type="ECO:0000259" key="2">
    <source>
        <dbReference type="Pfam" id="PF25042"/>
    </source>
</evidence>
<comment type="caution">
    <text evidence="3">The sequence shown here is derived from an EMBL/GenBank/DDBJ whole genome shotgun (WGS) entry which is preliminary data.</text>
</comment>
<gene>
    <name evidence="3" type="ORF">ZIOFF_016236</name>
</gene>
<dbReference type="PANTHER" id="PTHR35096">
    <property type="entry name" value="BNAA08G28570D PROTEIN"/>
    <property type="match status" value="1"/>
</dbReference>
<reference evidence="3 4" key="1">
    <citation type="submission" date="2020-08" db="EMBL/GenBank/DDBJ databases">
        <title>Plant Genome Project.</title>
        <authorList>
            <person name="Zhang R.-G."/>
        </authorList>
    </citation>
    <scope>NUCLEOTIDE SEQUENCE [LARGE SCALE GENOMIC DNA]</scope>
    <source>
        <tissue evidence="3">Rhizome</tissue>
    </source>
</reference>
<dbReference type="AlphaFoldDB" id="A0A8J5HSG5"/>
<evidence type="ECO:0000313" key="3">
    <source>
        <dbReference type="EMBL" id="KAG6526254.1"/>
    </source>
</evidence>
<keyword evidence="4" id="KW-1185">Reference proteome</keyword>
<feature type="domain" description="DUF7787" evidence="2">
    <location>
        <begin position="7"/>
        <end position="63"/>
    </location>
</feature>
<name>A0A8J5HSG5_ZINOF</name>
<dbReference type="Proteomes" id="UP000734854">
    <property type="component" value="Unassembled WGS sequence"/>
</dbReference>
<dbReference type="InterPro" id="IPR056689">
    <property type="entry name" value="DUF7787"/>
</dbReference>
<protein>
    <recommendedName>
        <fullName evidence="2">DUF7787 domain-containing protein</fullName>
    </recommendedName>
</protein>
<dbReference type="PANTHER" id="PTHR35096:SF8">
    <property type="entry name" value="OS03G0308600 PROTEIN"/>
    <property type="match status" value="1"/>
</dbReference>
<sequence>MKGGKEAKSITLEEYAGFFHNPHLRHLLSHYQLNQIIVMHGFVKLHRWPKELILNAIESLDLMPPERSTVRERLKASVPLTMMSLEEAKQGIDALGWQECPLGSVLSFSAAGADVVETPSQTAPRARLNRPSAATARTGQQGKGGRRKRKRMKELALIDSPAALPM</sequence>
<feature type="region of interest" description="Disordered" evidence="1">
    <location>
        <begin position="118"/>
        <end position="152"/>
    </location>
</feature>